<evidence type="ECO:0000256" key="6">
    <source>
        <dbReference type="ARBA" id="ARBA00023065"/>
    </source>
</evidence>
<feature type="domain" description="Voltage-dependent calcium channel alpha-1 subunit IQ" evidence="11">
    <location>
        <begin position="98"/>
        <end position="132"/>
    </location>
</feature>
<keyword evidence="3" id="KW-0472">Membrane</keyword>
<dbReference type="GO" id="GO:0007268">
    <property type="term" value="P:chemical synaptic transmission"/>
    <property type="evidence" value="ECO:0007669"/>
    <property type="project" value="TreeGrafter"/>
</dbReference>
<comment type="catalytic activity">
    <reaction evidence="9">
        <text>Ca(2+)(in) = Ca(2+)(out)</text>
        <dbReference type="Rhea" id="RHEA:29671"/>
        <dbReference type="ChEBI" id="CHEBI:29108"/>
    </reaction>
</comment>
<keyword evidence="2" id="KW-0813">Transport</keyword>
<dbReference type="Proteomes" id="UP001152622">
    <property type="component" value="Chromosome 12"/>
</dbReference>
<protein>
    <recommendedName>
        <fullName evidence="11">Voltage-dependent calcium channel alpha-1 subunit IQ domain-containing protein</fullName>
    </recommendedName>
</protein>
<dbReference type="SMART" id="SM01062">
    <property type="entry name" value="Ca_chan_IQ"/>
    <property type="match status" value="1"/>
</dbReference>
<dbReference type="PANTHER" id="PTHR45628">
    <property type="entry name" value="VOLTAGE-DEPENDENT CALCIUM CHANNEL TYPE A SUBUNIT ALPHA-1"/>
    <property type="match status" value="1"/>
</dbReference>
<keyword evidence="7" id="KW-1015">Disulfide bond</keyword>
<dbReference type="GO" id="GO:0045202">
    <property type="term" value="C:synapse"/>
    <property type="evidence" value="ECO:0007669"/>
    <property type="project" value="GOC"/>
</dbReference>
<evidence type="ECO:0000256" key="2">
    <source>
        <dbReference type="ARBA" id="ARBA00022448"/>
    </source>
</evidence>
<keyword evidence="6" id="KW-0406">Ion transport</keyword>
<keyword evidence="13" id="KW-1185">Reference proteome</keyword>
<feature type="compositionally biased region" description="Basic and acidic residues" evidence="10">
    <location>
        <begin position="255"/>
        <end position="266"/>
    </location>
</feature>
<evidence type="ECO:0000259" key="11">
    <source>
        <dbReference type="SMART" id="SM01062"/>
    </source>
</evidence>
<evidence type="ECO:0000313" key="12">
    <source>
        <dbReference type="EMBL" id="KAJ8345819.1"/>
    </source>
</evidence>
<accession>A0A9Q1EVI4</accession>
<feature type="compositionally biased region" description="Basic and acidic residues" evidence="10">
    <location>
        <begin position="281"/>
        <end position="293"/>
    </location>
</feature>
<feature type="compositionally biased region" description="Basic residues" evidence="10">
    <location>
        <begin position="583"/>
        <end position="598"/>
    </location>
</feature>
<dbReference type="GO" id="GO:0098703">
    <property type="term" value="P:calcium ion import across plasma membrane"/>
    <property type="evidence" value="ECO:0007669"/>
    <property type="project" value="TreeGrafter"/>
</dbReference>
<dbReference type="OrthoDB" id="431720at2759"/>
<feature type="compositionally biased region" description="Polar residues" evidence="10">
    <location>
        <begin position="304"/>
        <end position="320"/>
    </location>
</feature>
<evidence type="ECO:0000256" key="10">
    <source>
        <dbReference type="SAM" id="MobiDB-lite"/>
    </source>
</evidence>
<keyword evidence="4" id="KW-0677">Repeat</keyword>
<proteinExistence type="predicted"/>
<organism evidence="12 13">
    <name type="scientific">Synaphobranchus kaupii</name>
    <name type="common">Kaup's arrowtooth eel</name>
    <dbReference type="NCBI Taxonomy" id="118154"/>
    <lineage>
        <taxon>Eukaryota</taxon>
        <taxon>Metazoa</taxon>
        <taxon>Chordata</taxon>
        <taxon>Craniata</taxon>
        <taxon>Vertebrata</taxon>
        <taxon>Euteleostomi</taxon>
        <taxon>Actinopterygii</taxon>
        <taxon>Neopterygii</taxon>
        <taxon>Teleostei</taxon>
        <taxon>Anguilliformes</taxon>
        <taxon>Synaphobranchidae</taxon>
        <taxon>Synaphobranchus</taxon>
    </lineage>
</organism>
<dbReference type="Pfam" id="PF08763">
    <property type="entry name" value="Ca_chan_IQ"/>
    <property type="match status" value="1"/>
</dbReference>
<feature type="region of interest" description="Disordered" evidence="10">
    <location>
        <begin position="194"/>
        <end position="266"/>
    </location>
</feature>
<evidence type="ECO:0000256" key="4">
    <source>
        <dbReference type="ARBA" id="ARBA00022737"/>
    </source>
</evidence>
<comment type="caution">
    <text evidence="12">The sequence shown here is derived from an EMBL/GenBank/DDBJ whole genome shotgun (WGS) entry which is preliminary data.</text>
</comment>
<evidence type="ECO:0000256" key="3">
    <source>
        <dbReference type="ARBA" id="ARBA00022475"/>
    </source>
</evidence>
<dbReference type="PANTHER" id="PTHR45628:SF3">
    <property type="entry name" value="VOLTAGE-DEPENDENT P_Q-TYPE CALCIUM CHANNEL SUBUNIT ALPHA-1A"/>
    <property type="match status" value="1"/>
</dbReference>
<dbReference type="GO" id="GO:0043025">
    <property type="term" value="C:neuronal cell body"/>
    <property type="evidence" value="ECO:0007669"/>
    <property type="project" value="TreeGrafter"/>
</dbReference>
<evidence type="ECO:0000256" key="9">
    <source>
        <dbReference type="ARBA" id="ARBA00036634"/>
    </source>
</evidence>
<evidence type="ECO:0000256" key="7">
    <source>
        <dbReference type="ARBA" id="ARBA00023157"/>
    </source>
</evidence>
<dbReference type="GO" id="GO:0005891">
    <property type="term" value="C:voltage-gated calcium channel complex"/>
    <property type="evidence" value="ECO:0007669"/>
    <property type="project" value="TreeGrafter"/>
</dbReference>
<reference evidence="12" key="1">
    <citation type="journal article" date="2023" name="Science">
        <title>Genome structures resolve the early diversification of teleost fishes.</title>
        <authorList>
            <person name="Parey E."/>
            <person name="Louis A."/>
            <person name="Montfort J."/>
            <person name="Bouchez O."/>
            <person name="Roques C."/>
            <person name="Iampietro C."/>
            <person name="Lluch J."/>
            <person name="Castinel A."/>
            <person name="Donnadieu C."/>
            <person name="Desvignes T."/>
            <person name="Floi Bucao C."/>
            <person name="Jouanno E."/>
            <person name="Wen M."/>
            <person name="Mejri S."/>
            <person name="Dirks R."/>
            <person name="Jansen H."/>
            <person name="Henkel C."/>
            <person name="Chen W.J."/>
            <person name="Zahm M."/>
            <person name="Cabau C."/>
            <person name="Klopp C."/>
            <person name="Thompson A.W."/>
            <person name="Robinson-Rechavi M."/>
            <person name="Braasch I."/>
            <person name="Lecointre G."/>
            <person name="Bobe J."/>
            <person name="Postlethwait J.H."/>
            <person name="Berthelot C."/>
            <person name="Roest Crollius H."/>
            <person name="Guiguen Y."/>
        </authorList>
    </citation>
    <scope>NUCLEOTIDE SEQUENCE</scope>
    <source>
        <strain evidence="12">WJC10195</strain>
    </source>
</reference>
<feature type="compositionally biased region" description="Basic and acidic residues" evidence="10">
    <location>
        <begin position="379"/>
        <end position="395"/>
    </location>
</feature>
<feature type="compositionally biased region" description="Basic and acidic residues" evidence="10">
    <location>
        <begin position="330"/>
        <end position="342"/>
    </location>
</feature>
<keyword evidence="8" id="KW-0407">Ion channel</keyword>
<evidence type="ECO:0000256" key="5">
    <source>
        <dbReference type="ARBA" id="ARBA00022882"/>
    </source>
</evidence>
<evidence type="ECO:0000256" key="8">
    <source>
        <dbReference type="ARBA" id="ARBA00023303"/>
    </source>
</evidence>
<dbReference type="InterPro" id="IPR014873">
    <property type="entry name" value="VDCC_a1su_IQ"/>
</dbReference>
<evidence type="ECO:0000313" key="13">
    <source>
        <dbReference type="Proteomes" id="UP001152622"/>
    </source>
</evidence>
<sequence length="656" mass="73699">MLRHMSPPLGLGKKCPARVAYKRLLRMDLPVADDNSVHFNSTLMALIRTALDIKIAKGAEGGVDKHQMDSELRKEMMAIWPNLSQKTLDLLVTPHKSATDLTVGKIYAAMMIMEYYRQSKAKRTQALREEQTVVSSQNAPNILAECHVCLGACTISQPKHQQRGELEDSPIGILQRTSKHHPAAYCHSFTGQLERLEPPSPTQDGGQGVNSLPEPQPETINNLPLDGGMTESQSWVTARAQEMSEKAGSWSPEGQHPDDLHDNRHNPQTVEMREMGQDGYVDTDHYLPMEGHGRAASMPRLPADNQTITDSSQMKRSASSLGHGRSGKGGRLEEYGPEEAQRHGHRRRERSHRTSERSLSRYTDADTDLSTTTQSGDLPPKEKDRDRERDRERGRPKDRKHHHHHHHHHGSVDKECYRPERGEYGHRPARDRDRRWSRSPSEGRECLTHRQGSSSVSGSPVPSTSGTSTPRRGRRQLPQTPATPRPHVTYSPVVRKAINTPPGQQSRHPTPTPRRFSPPGPEPHHHPPSSTHGSPRSSRLGRWVPPQDSVEGDGCFYDEDYEYERHEPPAYEPGPAQQGNPHPHAHPHPHPRSPRTARHAPPVQPPPRRLPNGYRSSSPTPHHHGPHPGTHKPPHPRGPRKGLHEPYSETDEDDWC</sequence>
<name>A0A9Q1EVI4_SYNKA</name>
<keyword evidence="3" id="KW-1003">Cell membrane</keyword>
<feature type="compositionally biased region" description="Basic residues" evidence="10">
    <location>
        <begin position="621"/>
        <end position="641"/>
    </location>
</feature>
<feature type="compositionally biased region" description="Pro residues" evidence="10">
    <location>
        <begin position="510"/>
        <end position="521"/>
    </location>
</feature>
<dbReference type="InterPro" id="IPR050599">
    <property type="entry name" value="VDCC_alpha-1_subunit"/>
</dbReference>
<feature type="compositionally biased region" description="Low complexity" evidence="10">
    <location>
        <begin position="528"/>
        <end position="538"/>
    </location>
</feature>
<gene>
    <name evidence="12" type="ORF">SKAU_G00300120</name>
</gene>
<dbReference type="AlphaFoldDB" id="A0A9Q1EVI4"/>
<dbReference type="GO" id="GO:0008331">
    <property type="term" value="F:high voltage-gated calcium channel activity"/>
    <property type="evidence" value="ECO:0007669"/>
    <property type="project" value="TreeGrafter"/>
</dbReference>
<feature type="region of interest" description="Disordered" evidence="10">
    <location>
        <begin position="281"/>
        <end position="656"/>
    </location>
</feature>
<dbReference type="InterPro" id="IPR031649">
    <property type="entry name" value="GPHH_dom"/>
</dbReference>
<feature type="compositionally biased region" description="Basic residues" evidence="10">
    <location>
        <begin position="396"/>
        <end position="409"/>
    </location>
</feature>
<dbReference type="EMBL" id="JAINUF010000012">
    <property type="protein sequence ID" value="KAJ8345819.1"/>
    <property type="molecule type" value="Genomic_DNA"/>
</dbReference>
<dbReference type="Pfam" id="PF16905">
    <property type="entry name" value="GPHH"/>
    <property type="match status" value="1"/>
</dbReference>
<dbReference type="Gene3D" id="6.10.250.2180">
    <property type="match status" value="1"/>
</dbReference>
<comment type="subcellular location">
    <subcellularLocation>
        <location evidence="1">Cell membrane</location>
        <topology evidence="1">Multi-pass membrane protein</topology>
    </subcellularLocation>
</comment>
<keyword evidence="5" id="KW-0851">Voltage-gated channel</keyword>
<feature type="compositionally biased region" description="Basic and acidic residues" evidence="10">
    <location>
        <begin position="410"/>
        <end position="448"/>
    </location>
</feature>
<feature type="compositionally biased region" description="Low complexity" evidence="10">
    <location>
        <begin position="452"/>
        <end position="470"/>
    </location>
</feature>
<evidence type="ECO:0000256" key="1">
    <source>
        <dbReference type="ARBA" id="ARBA00004651"/>
    </source>
</evidence>